<evidence type="ECO:0000313" key="1">
    <source>
        <dbReference type="EMBL" id="QHU06707.1"/>
    </source>
</evidence>
<dbReference type="EMBL" id="MN740667">
    <property type="protein sequence ID" value="QHU06707.1"/>
    <property type="molecule type" value="Genomic_DNA"/>
</dbReference>
<sequence>MSNNDQLLVDHLYNAIFVQQLRCNHFNSVGQQASNSVWNKQADEKKIIDNMVDQYKKYYKDKVEKLKNQLHDIKEANINSYLTYDTEYHVSLYNQRMEELNKYLVEIDAKTLDHIANDKLSSLSEALDLQFPGYLVDPSLLGKLC</sequence>
<accession>A0A6C0JQK0</accession>
<reference evidence="1" key="1">
    <citation type="journal article" date="2020" name="Nature">
        <title>Giant virus diversity and host interactions through global metagenomics.</title>
        <authorList>
            <person name="Schulz F."/>
            <person name="Roux S."/>
            <person name="Paez-Espino D."/>
            <person name="Jungbluth S."/>
            <person name="Walsh D.A."/>
            <person name="Denef V.J."/>
            <person name="McMahon K.D."/>
            <person name="Konstantinidis K.T."/>
            <person name="Eloe-Fadrosh E.A."/>
            <person name="Kyrpides N.C."/>
            <person name="Woyke T."/>
        </authorList>
    </citation>
    <scope>NUCLEOTIDE SEQUENCE</scope>
    <source>
        <strain evidence="1">GVMAG-S-1038524-41</strain>
    </source>
</reference>
<proteinExistence type="predicted"/>
<protein>
    <submittedName>
        <fullName evidence="1">Uncharacterized protein</fullName>
    </submittedName>
</protein>
<organism evidence="1">
    <name type="scientific">viral metagenome</name>
    <dbReference type="NCBI Taxonomy" id="1070528"/>
    <lineage>
        <taxon>unclassified sequences</taxon>
        <taxon>metagenomes</taxon>
        <taxon>organismal metagenomes</taxon>
    </lineage>
</organism>
<dbReference type="AlphaFoldDB" id="A0A6C0JQK0"/>
<name>A0A6C0JQK0_9ZZZZ</name>